<name>A0AA96LFX5_9BACL</name>
<dbReference type="Proteomes" id="UP001305702">
    <property type="component" value="Chromosome"/>
</dbReference>
<dbReference type="EMBL" id="CP130318">
    <property type="protein sequence ID" value="WNQ12484.1"/>
    <property type="molecule type" value="Genomic_DNA"/>
</dbReference>
<feature type="transmembrane region" description="Helical" evidence="1">
    <location>
        <begin position="7"/>
        <end position="26"/>
    </location>
</feature>
<gene>
    <name evidence="2" type="ORF">MJA45_05465</name>
</gene>
<keyword evidence="1" id="KW-1133">Transmembrane helix</keyword>
<evidence type="ECO:0000313" key="3">
    <source>
        <dbReference type="Proteomes" id="UP001305702"/>
    </source>
</evidence>
<dbReference type="RefSeq" id="WP_315606261.1">
    <property type="nucleotide sequence ID" value="NZ_CP130318.1"/>
</dbReference>
<reference evidence="2 3" key="1">
    <citation type="submission" date="2022-02" db="EMBL/GenBank/DDBJ databases">
        <title>Paenibacillus sp. MBLB1776 Whole Genome Shotgun Sequencing.</title>
        <authorList>
            <person name="Hwang C.Y."/>
            <person name="Cho E.-S."/>
            <person name="Seo M.-J."/>
        </authorList>
    </citation>
    <scope>NUCLEOTIDE SEQUENCE [LARGE SCALE GENOMIC DNA]</scope>
    <source>
        <strain evidence="2 3">MBLB1776</strain>
    </source>
</reference>
<sequence>MKLNGKSGFALVLIVCGALILFDKFAWGLGHLMGLIIPAAMLIFGYIGLKNGKKIIGLALMILGGIILFGKLSGLIGLLIGIGMIAYGISVLRSRAY</sequence>
<feature type="transmembrane region" description="Helical" evidence="1">
    <location>
        <begin position="56"/>
        <end position="89"/>
    </location>
</feature>
<keyword evidence="1" id="KW-0812">Transmembrane</keyword>
<proteinExistence type="predicted"/>
<dbReference type="AlphaFoldDB" id="A0AA96LFX5"/>
<dbReference type="KEGG" id="paun:MJA45_05465"/>
<keyword evidence="3" id="KW-1185">Reference proteome</keyword>
<feature type="transmembrane region" description="Helical" evidence="1">
    <location>
        <begin position="32"/>
        <end position="49"/>
    </location>
</feature>
<evidence type="ECO:0000313" key="2">
    <source>
        <dbReference type="EMBL" id="WNQ12484.1"/>
    </source>
</evidence>
<organism evidence="2 3">
    <name type="scientific">Paenibacillus aurantius</name>
    <dbReference type="NCBI Taxonomy" id="2918900"/>
    <lineage>
        <taxon>Bacteria</taxon>
        <taxon>Bacillati</taxon>
        <taxon>Bacillota</taxon>
        <taxon>Bacilli</taxon>
        <taxon>Bacillales</taxon>
        <taxon>Paenibacillaceae</taxon>
        <taxon>Paenibacillus</taxon>
    </lineage>
</organism>
<keyword evidence="1" id="KW-0472">Membrane</keyword>
<protein>
    <submittedName>
        <fullName evidence="2">Uncharacterized protein</fullName>
    </submittedName>
</protein>
<accession>A0AA96LFX5</accession>
<evidence type="ECO:0000256" key="1">
    <source>
        <dbReference type="SAM" id="Phobius"/>
    </source>
</evidence>